<dbReference type="Proteomes" id="UP000050865">
    <property type="component" value="Unassembled WGS sequence"/>
</dbReference>
<accession>A0A0R2EQU1</accession>
<sequence>MLVIRYDGPKGKQEENVMKIELVPITIDMYEGDVEVYDNSITLDPYVLVHVIAQAPHWSETVDGDLQLRRQKVREIKKAIAPVIKQNQQWLDLDTQQPADAILKQVPDMINKLMAVLNTVMIPGELEIDSMELIGSWPAYEAEPTELLDQYHQQHALHLAERLRDQNLDQ</sequence>
<dbReference type="STRING" id="1423730.FC75_GL000441"/>
<evidence type="ECO:0000313" key="1">
    <source>
        <dbReference type="EMBL" id="KRN18674.1"/>
    </source>
</evidence>
<keyword evidence="2" id="KW-1185">Reference proteome</keyword>
<dbReference type="AlphaFoldDB" id="A0A0R2EQU1"/>
<gene>
    <name evidence="1" type="ORF">FC75_GL000441</name>
</gene>
<proteinExistence type="predicted"/>
<name>A0A0R2EQU1_9LACO</name>
<evidence type="ECO:0000313" key="2">
    <source>
        <dbReference type="Proteomes" id="UP000050865"/>
    </source>
</evidence>
<dbReference type="PATRIC" id="fig|1423730.4.peg.460"/>
<dbReference type="EMBL" id="AYZJ01000084">
    <property type="protein sequence ID" value="KRN18674.1"/>
    <property type="molecule type" value="Genomic_DNA"/>
</dbReference>
<organism evidence="1 2">
    <name type="scientific">Lacticaseibacillus camelliae DSM 22697 = JCM 13995</name>
    <dbReference type="NCBI Taxonomy" id="1423730"/>
    <lineage>
        <taxon>Bacteria</taxon>
        <taxon>Bacillati</taxon>
        <taxon>Bacillota</taxon>
        <taxon>Bacilli</taxon>
        <taxon>Lactobacillales</taxon>
        <taxon>Lactobacillaceae</taxon>
        <taxon>Lacticaseibacillus</taxon>
    </lineage>
</organism>
<reference evidence="1 2" key="1">
    <citation type="journal article" date="2015" name="Genome Announc.">
        <title>Expanding the biotechnology potential of lactobacilli through comparative genomics of 213 strains and associated genera.</title>
        <authorList>
            <person name="Sun Z."/>
            <person name="Harris H.M."/>
            <person name="McCann A."/>
            <person name="Guo C."/>
            <person name="Argimon S."/>
            <person name="Zhang W."/>
            <person name="Yang X."/>
            <person name="Jeffery I.B."/>
            <person name="Cooney J.C."/>
            <person name="Kagawa T.F."/>
            <person name="Liu W."/>
            <person name="Song Y."/>
            <person name="Salvetti E."/>
            <person name="Wrobel A."/>
            <person name="Rasinkangas P."/>
            <person name="Parkhill J."/>
            <person name="Rea M.C."/>
            <person name="O'Sullivan O."/>
            <person name="Ritari J."/>
            <person name="Douillard F.P."/>
            <person name="Paul Ross R."/>
            <person name="Yang R."/>
            <person name="Briner A.E."/>
            <person name="Felis G.E."/>
            <person name="de Vos W.M."/>
            <person name="Barrangou R."/>
            <person name="Klaenhammer T.R."/>
            <person name="Caufield P.W."/>
            <person name="Cui Y."/>
            <person name="Zhang H."/>
            <person name="O'Toole P.W."/>
        </authorList>
    </citation>
    <scope>NUCLEOTIDE SEQUENCE [LARGE SCALE GENOMIC DNA]</scope>
    <source>
        <strain evidence="1 2">DSM 22697</strain>
    </source>
</reference>
<protein>
    <submittedName>
        <fullName evidence="1">Uncharacterized protein</fullName>
    </submittedName>
</protein>
<comment type="caution">
    <text evidence="1">The sequence shown here is derived from an EMBL/GenBank/DDBJ whole genome shotgun (WGS) entry which is preliminary data.</text>
</comment>